<gene>
    <name evidence="1" type="ORF">F5148DRAFT_213495</name>
</gene>
<organism evidence="1 2">
    <name type="scientific">Russula earlei</name>
    <dbReference type="NCBI Taxonomy" id="71964"/>
    <lineage>
        <taxon>Eukaryota</taxon>
        <taxon>Fungi</taxon>
        <taxon>Dikarya</taxon>
        <taxon>Basidiomycota</taxon>
        <taxon>Agaricomycotina</taxon>
        <taxon>Agaricomycetes</taxon>
        <taxon>Russulales</taxon>
        <taxon>Russulaceae</taxon>
        <taxon>Russula</taxon>
    </lineage>
</organism>
<dbReference type="EMBL" id="JAGFNK010000165">
    <property type="protein sequence ID" value="KAI9462683.1"/>
    <property type="molecule type" value="Genomic_DNA"/>
</dbReference>
<reference evidence="1" key="1">
    <citation type="submission" date="2021-03" db="EMBL/GenBank/DDBJ databases">
        <title>Evolutionary priming and transition to the ectomycorrhizal habit in an iconic lineage of mushroom-forming fungi: is preadaptation a requirement?</title>
        <authorList>
            <consortium name="DOE Joint Genome Institute"/>
            <person name="Looney B.P."/>
            <person name="Miyauchi S."/>
            <person name="Morin E."/>
            <person name="Drula E."/>
            <person name="Courty P.E."/>
            <person name="Chicoki N."/>
            <person name="Fauchery L."/>
            <person name="Kohler A."/>
            <person name="Kuo A."/>
            <person name="LaButti K."/>
            <person name="Pangilinan J."/>
            <person name="Lipzen A."/>
            <person name="Riley R."/>
            <person name="Andreopoulos W."/>
            <person name="He G."/>
            <person name="Johnson J."/>
            <person name="Barry K.W."/>
            <person name="Grigoriev I.V."/>
            <person name="Nagy L."/>
            <person name="Hibbett D."/>
            <person name="Henrissat B."/>
            <person name="Matheny P.B."/>
            <person name="Labbe J."/>
            <person name="Martin A.F."/>
        </authorList>
    </citation>
    <scope>NUCLEOTIDE SEQUENCE</scope>
    <source>
        <strain evidence="1">BPL698</strain>
    </source>
</reference>
<sequence length="152" mass="17246">MFMPSRSSMHLLRQIISCSFSALSRAYKARTSESRPQGSRRPLALSANAARTVVSCRIAPGRWHIRPGNPWTSVTRPDARLEKPHRHSRHDSRFVMPIPFPFLASAAQHRRSYDNSAVDWGRYSVAAGGISGDNGWRSRKPRLPPGDRDFHW</sequence>
<evidence type="ECO:0000313" key="2">
    <source>
        <dbReference type="Proteomes" id="UP001207468"/>
    </source>
</evidence>
<name>A0ACC0U4U8_9AGAM</name>
<comment type="caution">
    <text evidence="1">The sequence shown here is derived from an EMBL/GenBank/DDBJ whole genome shotgun (WGS) entry which is preliminary data.</text>
</comment>
<accession>A0ACC0U4U8</accession>
<evidence type="ECO:0000313" key="1">
    <source>
        <dbReference type="EMBL" id="KAI9462683.1"/>
    </source>
</evidence>
<proteinExistence type="predicted"/>
<keyword evidence="2" id="KW-1185">Reference proteome</keyword>
<dbReference type="Proteomes" id="UP001207468">
    <property type="component" value="Unassembled WGS sequence"/>
</dbReference>
<protein>
    <submittedName>
        <fullName evidence="1">Uncharacterized protein</fullName>
    </submittedName>
</protein>